<gene>
    <name evidence="1" type="ORF">HDG41_007620</name>
</gene>
<evidence type="ECO:0000313" key="1">
    <source>
        <dbReference type="EMBL" id="MBB5405524.1"/>
    </source>
</evidence>
<name>A0A7W8P5J5_9BURK</name>
<dbReference type="AlphaFoldDB" id="A0A7W8P5J5"/>
<reference evidence="1 2" key="1">
    <citation type="submission" date="2020-08" db="EMBL/GenBank/DDBJ databases">
        <title>Genomic Encyclopedia of Type Strains, Phase IV (KMG-V): Genome sequencing to study the core and pangenomes of soil and plant-associated prokaryotes.</title>
        <authorList>
            <person name="Whitman W."/>
        </authorList>
    </citation>
    <scope>NUCLEOTIDE SEQUENCE [LARGE SCALE GENOMIC DNA]</scope>
    <source>
        <strain evidence="1 2">JPY162</strain>
    </source>
</reference>
<accession>A0A7W8P5J5</accession>
<comment type="caution">
    <text evidence="1">The sequence shown here is derived from an EMBL/GenBank/DDBJ whole genome shotgun (WGS) entry which is preliminary data.</text>
</comment>
<dbReference type="EMBL" id="JACHDE010000035">
    <property type="protein sequence ID" value="MBB5405524.1"/>
    <property type="molecule type" value="Genomic_DNA"/>
</dbReference>
<proteinExistence type="predicted"/>
<evidence type="ECO:0000313" key="2">
    <source>
        <dbReference type="Proteomes" id="UP000592820"/>
    </source>
</evidence>
<organism evidence="1 2">
    <name type="scientific">Paraburkholderia youngii</name>
    <dbReference type="NCBI Taxonomy" id="2782701"/>
    <lineage>
        <taxon>Bacteria</taxon>
        <taxon>Pseudomonadati</taxon>
        <taxon>Pseudomonadota</taxon>
        <taxon>Betaproteobacteria</taxon>
        <taxon>Burkholderiales</taxon>
        <taxon>Burkholderiaceae</taxon>
        <taxon>Paraburkholderia</taxon>
    </lineage>
</organism>
<protein>
    <submittedName>
        <fullName evidence="1">Uncharacterized protein</fullName>
    </submittedName>
</protein>
<dbReference type="Proteomes" id="UP000592820">
    <property type="component" value="Unassembled WGS sequence"/>
</dbReference>
<sequence>MTWLRDQVMNASSPIFTGMTRLNHYNASTNSLRQQEMRNMLTSFFWSGDAIRSRRVSDIVLWTTLDVPSPPAPVMADWQREISTRLALEPGDVEAMPLARTQVRWPAYKRCVQAMSDWTCALGLPAVLADSDMALMACRGARYHHDGEQYGSAAFCNLFLSEDKGLDLRFPSTGQCIPLKRGTAVIFDTGQPHGVIQRGAESFSAADFAPDQDFTQIFLTWELPIEDANVGQALKVTFDIDRPSSQRLEEEQVWMNGAPAAVCPESSCWHRAG</sequence>